<keyword evidence="4 11" id="KW-0812">Transmembrane</keyword>
<feature type="transmembrane region" description="Helical" evidence="11">
    <location>
        <begin position="362"/>
        <end position="381"/>
    </location>
</feature>
<dbReference type="HOGENOM" id="CLU_000604_27_5_1"/>
<dbReference type="InterPro" id="IPR017871">
    <property type="entry name" value="ABC_transporter-like_CS"/>
</dbReference>
<dbReference type="FunFam" id="1.20.1560.10:FF:000066">
    <property type="entry name" value="ABC multidrug transporter (Eurofung)"/>
    <property type="match status" value="1"/>
</dbReference>
<comment type="caution">
    <text evidence="14">The sequence shown here is derived from an EMBL/GenBank/DDBJ whole genome shotgun (WGS) entry which is preliminary data.</text>
</comment>
<feature type="transmembrane region" description="Helical" evidence="11">
    <location>
        <begin position="1108"/>
        <end position="1132"/>
    </location>
</feature>
<feature type="transmembrane region" description="Helical" evidence="11">
    <location>
        <begin position="1078"/>
        <end position="1101"/>
    </location>
</feature>
<dbReference type="InterPro" id="IPR050173">
    <property type="entry name" value="ABC_transporter_C-like"/>
</dbReference>
<dbReference type="SUPFAM" id="SSF52540">
    <property type="entry name" value="P-loop containing nucleoside triphosphate hydrolases"/>
    <property type="match status" value="2"/>
</dbReference>
<keyword evidence="2" id="KW-0813">Transport</keyword>
<feature type="transmembrane region" description="Helical" evidence="11">
    <location>
        <begin position="53"/>
        <end position="70"/>
    </location>
</feature>
<feature type="transmembrane region" description="Helical" evidence="11">
    <location>
        <begin position="445"/>
        <end position="469"/>
    </location>
</feature>
<dbReference type="GO" id="GO:0005524">
    <property type="term" value="F:ATP binding"/>
    <property type="evidence" value="ECO:0007669"/>
    <property type="project" value="UniProtKB-KW"/>
</dbReference>
<dbReference type="PROSITE" id="PS50893">
    <property type="entry name" value="ABC_TRANSPORTER_2"/>
    <property type="match status" value="2"/>
</dbReference>
<feature type="domain" description="ABC transporter" evidence="12">
    <location>
        <begin position="561"/>
        <end position="791"/>
    </location>
</feature>
<dbReference type="PROSITE" id="PS50929">
    <property type="entry name" value="ABC_TM1F"/>
    <property type="match status" value="2"/>
</dbReference>
<keyword evidence="5" id="KW-0547">Nucleotide-binding</keyword>
<evidence type="ECO:0000259" key="13">
    <source>
        <dbReference type="PROSITE" id="PS50929"/>
    </source>
</evidence>
<evidence type="ECO:0000256" key="6">
    <source>
        <dbReference type="ARBA" id="ARBA00022840"/>
    </source>
</evidence>
<keyword evidence="6" id="KW-0067">ATP-binding</keyword>
<dbReference type="KEGG" id="cfj:CFIO01_07612"/>
<dbReference type="InterPro" id="IPR011527">
    <property type="entry name" value="ABC1_TM_dom"/>
</dbReference>
<feature type="region of interest" description="Disordered" evidence="10">
    <location>
        <begin position="1149"/>
        <end position="1168"/>
    </location>
</feature>
<protein>
    <submittedName>
        <fullName evidence="14">ABC transporter</fullName>
    </submittedName>
</protein>
<dbReference type="InterPro" id="IPR044726">
    <property type="entry name" value="ABCC_6TM_D2"/>
</dbReference>
<dbReference type="Gene3D" id="3.40.50.300">
    <property type="entry name" value="P-loop containing nucleotide triphosphate hydrolases"/>
    <property type="match status" value="2"/>
</dbReference>
<keyword evidence="7 11" id="KW-1133">Transmembrane helix</keyword>
<dbReference type="Gene3D" id="1.20.1560.10">
    <property type="entry name" value="ABC transporter type 1, transmembrane domain"/>
    <property type="match status" value="2"/>
</dbReference>
<evidence type="ECO:0000256" key="11">
    <source>
        <dbReference type="SAM" id="Phobius"/>
    </source>
</evidence>
<accession>A0A010S5M1</accession>
<dbReference type="InterPro" id="IPR003439">
    <property type="entry name" value="ABC_transporter-like_ATP-bd"/>
</dbReference>
<feature type="transmembrane region" description="Helical" evidence="11">
    <location>
        <begin position="841"/>
        <end position="868"/>
    </location>
</feature>
<dbReference type="GO" id="GO:0005886">
    <property type="term" value="C:plasma membrane"/>
    <property type="evidence" value="ECO:0007669"/>
    <property type="project" value="UniProtKB-SubCell"/>
</dbReference>
<feature type="compositionally biased region" description="Basic and acidic residues" evidence="10">
    <location>
        <begin position="1156"/>
        <end position="1168"/>
    </location>
</feature>
<dbReference type="InterPro" id="IPR003593">
    <property type="entry name" value="AAA+_ATPase"/>
</dbReference>
<dbReference type="CDD" id="cd03244">
    <property type="entry name" value="ABCC_MRP_domain2"/>
    <property type="match status" value="1"/>
</dbReference>
<dbReference type="PANTHER" id="PTHR24223:SF399">
    <property type="entry name" value="ABC TRANSPORTER ATNG"/>
    <property type="match status" value="1"/>
</dbReference>
<feature type="transmembrane region" description="Helical" evidence="11">
    <location>
        <begin position="963"/>
        <end position="981"/>
    </location>
</feature>
<keyword evidence="15" id="KW-1185">Reference proteome</keyword>
<evidence type="ECO:0000256" key="1">
    <source>
        <dbReference type="ARBA" id="ARBA00004651"/>
    </source>
</evidence>
<dbReference type="InterPro" id="IPR027417">
    <property type="entry name" value="P-loop_NTPase"/>
</dbReference>
<dbReference type="OrthoDB" id="6500128at2759"/>
<dbReference type="GO" id="GO:0140359">
    <property type="term" value="F:ABC-type transporter activity"/>
    <property type="evidence" value="ECO:0007669"/>
    <property type="project" value="InterPro"/>
</dbReference>
<dbReference type="Proteomes" id="UP000020467">
    <property type="component" value="Unassembled WGS sequence"/>
</dbReference>
<comment type="subcellular location">
    <subcellularLocation>
        <location evidence="1">Cell membrane</location>
        <topology evidence="1">Multi-pass membrane protein</topology>
    </subcellularLocation>
</comment>
<evidence type="ECO:0000313" key="15">
    <source>
        <dbReference type="Proteomes" id="UP000020467"/>
    </source>
</evidence>
<dbReference type="PROSITE" id="PS00211">
    <property type="entry name" value="ABC_TRANSPORTER_1"/>
    <property type="match status" value="1"/>
</dbReference>
<evidence type="ECO:0000256" key="7">
    <source>
        <dbReference type="ARBA" id="ARBA00022989"/>
    </source>
</evidence>
<feature type="transmembrane region" description="Helical" evidence="11">
    <location>
        <begin position="332"/>
        <end position="356"/>
    </location>
</feature>
<dbReference type="Pfam" id="PF00664">
    <property type="entry name" value="ABC_membrane"/>
    <property type="match status" value="2"/>
</dbReference>
<feature type="domain" description="ABC transmembrane type-1" evidence="13">
    <location>
        <begin position="855"/>
        <end position="1136"/>
    </location>
</feature>
<evidence type="ECO:0000256" key="9">
    <source>
        <dbReference type="ARBA" id="ARBA00023180"/>
    </source>
</evidence>
<reference evidence="14 15" key="1">
    <citation type="submission" date="2014-02" db="EMBL/GenBank/DDBJ databases">
        <title>The genome sequence of Colletotrichum fioriniae PJ7.</title>
        <authorList>
            <person name="Baroncelli R."/>
            <person name="Thon M.R."/>
        </authorList>
    </citation>
    <scope>NUCLEOTIDE SEQUENCE [LARGE SCALE GENOMIC DNA]</scope>
    <source>
        <strain evidence="14 15">PJ7</strain>
    </source>
</reference>
<feature type="region of interest" description="Disordered" evidence="10">
    <location>
        <begin position="795"/>
        <end position="831"/>
    </location>
</feature>
<evidence type="ECO:0000256" key="2">
    <source>
        <dbReference type="ARBA" id="ARBA00022448"/>
    </source>
</evidence>
<sequence length="1408" mass="154168">MPGTKAMIGWAKGQVFSRSNRHVLWQALTAFQIILLMRVALERDSQSQFGVNVTSWILSVTTSILFTLLSEREHRKSPAPSALLQLFLLITIFLDAARVRTAWHLSPQNNSEGYIALLLTVQVILKVLLLAAESVPSPAIIAIPARRVSREETSGIFGNSFATWVNPLLRLGWKKNLVAEDLDPLDEALDGEAVLERLSSAWKSVDQDKNHALVKAVLKAFRAELFFIHIPRVGMVAFGLTQPLLVKTTIEYIREHNDKPITYGQTLVAAFAITYIGLAISTRWSGQLTHRLITRIRGALIAIIYQNMLTLRAETGNSQAAVALMSTEVERITVAAQWCVAIVPNLIQLGFAMWIMSEQLGAVSVAPIIIALLSVSAGIRTGQLIPPRQRRWMQAIQQRVGITTEIIGSVKGVKMSGLTSTVQNQIQGLRDFELDESKKFRRVQILNVLIGQFPSIMTPSITFAAFGIISKISGGQPLNVVQAFTSLSLLGILINPVSELVMIPNNLGAAIGCLDRIQEYLVKEKREDYRLVKLNTSPDLAVEGNGSSELPQNDSQARSMIQVSKGSFGWHKDQAVLKSLDLEIRPGSLTILVGPVGSGKSTLLKSLVGETYRISGSVEYASSIDVAYCDQDPWILNQSIKENIVGGVAPHEAADFYSKVIQACQLEEDFGLLPQGDETIVGSSGSALSGGQKHRIALARAVCSGKQIIIMDDNLKGLDSKTASKCFNALFGADGLLRGEGRAVIFATHNAQWLRSADNIISLGSDGTILETGLYEDLSKTGGYVSTLKVTQKSDKEESDSAEAESGAQESANKKGKAAAIPKSDDLSKTKTRGAANTSSLLYYIKSMGITPFGLFVAMVIFQTICRIMQRLWVKFWVTANERGEQENLGVWVGVYILWGVLTEMALAIECYYFLVVIVPHSAKGLHFSVLKAALSAPLSFFVKTDTGVIINRFSQDMNLVDLPLPLAFMLTFDNLTLAIADIALTTLATPTLTLSIPILIILLYLLQRIYLQTSRQIRLLDLETKSPLFSHFIASATGLITIRALGPHWTSRVQRQNLQRLDLSQRAFYAMGSLQKWLLLVLNLVVAALAVLLVASAVLLRDRVDAGLLGVALVSVMTFGQLLTQLLNYWAQLETSLGAVARIREFETETPSEENEGHNEDPAVKEEWPSKGRIDIRNVSAAYDDHQVLSGVNLTIEPGEKVAICGRTGSGKSTLLALLLRLHEPSAGAIEVDGVDIRSVPVTRLRESLVALPQDSLFLPGTVRQNLDPFESRNDDADIWDVLKKTGLKALFEDKGGLEANLNTDWLSAGQKQLFCMARAILRASHVLLLDEATSSLDQATEQIVQDLIGSEFQGWTIIVIAHRLRAVIDFDKVVTLQDGKVVEFDSPKKLLEDGGAFAAMWKLQEG</sequence>
<dbReference type="CDD" id="cd18579">
    <property type="entry name" value="ABC_6TM_ABCC_D1"/>
    <property type="match status" value="1"/>
</dbReference>
<dbReference type="FunFam" id="3.40.50.300:FF:000838">
    <property type="entry name" value="ABC multidrug transporter (Eurofung)"/>
    <property type="match status" value="1"/>
</dbReference>
<feature type="domain" description="ABC transmembrane type-1" evidence="13">
    <location>
        <begin position="233"/>
        <end position="509"/>
    </location>
</feature>
<dbReference type="InterPro" id="IPR036640">
    <property type="entry name" value="ABC1_TM_sf"/>
</dbReference>
<dbReference type="Pfam" id="PF00005">
    <property type="entry name" value="ABC_tran"/>
    <property type="match status" value="2"/>
</dbReference>
<dbReference type="GO" id="GO:0016887">
    <property type="term" value="F:ATP hydrolysis activity"/>
    <property type="evidence" value="ECO:0007669"/>
    <property type="project" value="InterPro"/>
</dbReference>
<dbReference type="FunFam" id="1.20.1560.10:FF:000055">
    <property type="entry name" value="ABC multidrug transporter (Eurofung)"/>
    <property type="match status" value="1"/>
</dbReference>
<gene>
    <name evidence="14" type="ORF">CFIO01_07612</name>
</gene>
<name>A0A010S5M1_9PEZI</name>
<feature type="transmembrane region" description="Helical" evidence="11">
    <location>
        <begin position="23"/>
        <end position="41"/>
    </location>
</feature>
<proteinExistence type="predicted"/>
<evidence type="ECO:0000256" key="10">
    <source>
        <dbReference type="SAM" id="MobiDB-lite"/>
    </source>
</evidence>
<dbReference type="SMART" id="SM00382">
    <property type="entry name" value="AAA"/>
    <property type="match status" value="2"/>
</dbReference>
<feature type="transmembrane region" description="Helical" evidence="11">
    <location>
        <begin position="261"/>
        <end position="280"/>
    </location>
</feature>
<evidence type="ECO:0000256" key="5">
    <source>
        <dbReference type="ARBA" id="ARBA00022741"/>
    </source>
</evidence>
<dbReference type="PANTHER" id="PTHR24223">
    <property type="entry name" value="ATP-BINDING CASSETTE SUB-FAMILY C"/>
    <property type="match status" value="1"/>
</dbReference>
<feature type="transmembrane region" description="Helical" evidence="11">
    <location>
        <begin position="113"/>
        <end position="132"/>
    </location>
</feature>
<feature type="transmembrane region" description="Helical" evidence="11">
    <location>
        <begin position="1028"/>
        <end position="1047"/>
    </location>
</feature>
<keyword evidence="8 11" id="KW-0472">Membrane</keyword>
<keyword evidence="3" id="KW-1003">Cell membrane</keyword>
<evidence type="ECO:0000313" key="14">
    <source>
        <dbReference type="EMBL" id="EXF86044.1"/>
    </source>
</evidence>
<feature type="transmembrane region" description="Helical" evidence="11">
    <location>
        <begin position="889"/>
        <end position="919"/>
    </location>
</feature>
<feature type="domain" description="ABC transporter" evidence="12">
    <location>
        <begin position="1175"/>
        <end position="1405"/>
    </location>
</feature>
<dbReference type="SUPFAM" id="SSF90123">
    <property type="entry name" value="ABC transporter transmembrane region"/>
    <property type="match status" value="2"/>
</dbReference>
<evidence type="ECO:0000256" key="8">
    <source>
        <dbReference type="ARBA" id="ARBA00023136"/>
    </source>
</evidence>
<feature type="transmembrane region" description="Helical" evidence="11">
    <location>
        <begin position="987"/>
        <end position="1007"/>
    </location>
</feature>
<evidence type="ECO:0000256" key="4">
    <source>
        <dbReference type="ARBA" id="ARBA00022692"/>
    </source>
</evidence>
<dbReference type="EMBL" id="JARH01000041">
    <property type="protein sequence ID" value="EXF86044.1"/>
    <property type="molecule type" value="Genomic_DNA"/>
</dbReference>
<evidence type="ECO:0000256" key="3">
    <source>
        <dbReference type="ARBA" id="ARBA00022475"/>
    </source>
</evidence>
<organism evidence="14 15">
    <name type="scientific">Colletotrichum fioriniae PJ7</name>
    <dbReference type="NCBI Taxonomy" id="1445577"/>
    <lineage>
        <taxon>Eukaryota</taxon>
        <taxon>Fungi</taxon>
        <taxon>Dikarya</taxon>
        <taxon>Ascomycota</taxon>
        <taxon>Pezizomycotina</taxon>
        <taxon>Sordariomycetes</taxon>
        <taxon>Hypocreomycetidae</taxon>
        <taxon>Glomerellales</taxon>
        <taxon>Glomerellaceae</taxon>
        <taxon>Colletotrichum</taxon>
        <taxon>Colletotrichum acutatum species complex</taxon>
    </lineage>
</organism>
<keyword evidence="9" id="KW-0325">Glycoprotein</keyword>
<dbReference type="eggNOG" id="KOG0054">
    <property type="taxonomic scope" value="Eukaryota"/>
</dbReference>
<evidence type="ECO:0000259" key="12">
    <source>
        <dbReference type="PROSITE" id="PS50893"/>
    </source>
</evidence>
<feature type="transmembrane region" description="Helical" evidence="11">
    <location>
        <begin position="82"/>
        <end position="101"/>
    </location>
</feature>
<dbReference type="CDD" id="cd18580">
    <property type="entry name" value="ABC_6TM_ABCC_D2"/>
    <property type="match status" value="1"/>
</dbReference>
<dbReference type="InterPro" id="IPR044746">
    <property type="entry name" value="ABCC_6TM_D1"/>
</dbReference>